<dbReference type="OrthoDB" id="9812981at2"/>
<dbReference type="Proteomes" id="UP000000323">
    <property type="component" value="Chromosome 2"/>
</dbReference>
<name>D1CGG3_THET1</name>
<protein>
    <submittedName>
        <fullName evidence="1">Uncharacterized protein</fullName>
    </submittedName>
</protein>
<dbReference type="HOGENOM" id="CLU_064249_0_0_0"/>
<dbReference type="KEGG" id="ttr:Tter_1928"/>
<gene>
    <name evidence="1" type="ordered locus">Tter_1928</name>
</gene>
<proteinExistence type="predicted"/>
<accession>D1CGG3</accession>
<dbReference type="STRING" id="525904.Tter_1928"/>
<dbReference type="eggNOG" id="COG0673">
    <property type="taxonomic scope" value="Bacteria"/>
</dbReference>
<organism evidence="1 2">
    <name type="scientific">Thermobaculum terrenum (strain ATCC BAA-798 / CCMEE 7001 / YNP1)</name>
    <dbReference type="NCBI Taxonomy" id="525904"/>
    <lineage>
        <taxon>Bacteria</taxon>
        <taxon>Bacillati</taxon>
        <taxon>Chloroflexota</taxon>
        <taxon>Chloroflexia</taxon>
        <taxon>Candidatus Thermobaculales</taxon>
        <taxon>Candidatus Thermobaculaceae</taxon>
        <taxon>Thermobaculum</taxon>
    </lineage>
</organism>
<dbReference type="InterPro" id="IPR029475">
    <property type="entry name" value="DUF6807"/>
</dbReference>
<dbReference type="RefSeq" id="WP_012875865.1">
    <property type="nucleotide sequence ID" value="NC_013526.1"/>
</dbReference>
<keyword evidence="2" id="KW-1185">Reference proteome</keyword>
<reference evidence="2" key="1">
    <citation type="journal article" date="2010" name="Stand. Genomic Sci.">
        <title>Complete genome sequence of 'Thermobaculum terrenum' type strain (YNP1).</title>
        <authorList>
            <person name="Kiss H."/>
            <person name="Cleland D."/>
            <person name="Lapidus A."/>
            <person name="Lucas S."/>
            <person name="Glavina Del Rio T."/>
            <person name="Nolan M."/>
            <person name="Tice H."/>
            <person name="Han C."/>
            <person name="Goodwin L."/>
            <person name="Pitluck S."/>
            <person name="Liolios K."/>
            <person name="Ivanova N."/>
            <person name="Mavromatis K."/>
            <person name="Ovchinnikova G."/>
            <person name="Pati A."/>
            <person name="Chen A."/>
            <person name="Palaniappan K."/>
            <person name="Land M."/>
            <person name="Hauser L."/>
            <person name="Chang Y."/>
            <person name="Jeffries C."/>
            <person name="Lu M."/>
            <person name="Brettin T."/>
            <person name="Detter J."/>
            <person name="Goker M."/>
            <person name="Tindall B."/>
            <person name="Beck B."/>
            <person name="McDermott T."/>
            <person name="Woyke T."/>
            <person name="Bristow J."/>
            <person name="Eisen J."/>
            <person name="Markowitz V."/>
            <person name="Hugenholtz P."/>
            <person name="Kyrpides N."/>
            <person name="Klenk H."/>
            <person name="Cheng J."/>
        </authorList>
    </citation>
    <scope>NUCLEOTIDE SEQUENCE [LARGE SCALE GENOMIC DNA]</scope>
    <source>
        <strain evidence="2">ATCC BAA-798 / YNP1</strain>
    </source>
</reference>
<sequence length="293" mass="33098">MQIHLHEAEGYLELEHEGRALCRYVYRPDTPRYESPRPYFHPVTTLGGALLTDYRPPDHPWHVGISMTVTNLSGHNFWGGPSFVRDQGYVPLPNQGVEQHLGWSAEDPRRLVESLSWIGHDGSQLLEESRTLVPHISGERLWGLTLRFDLRNVTGRELVFRSPTTDGRPMAGYGGLFWRGPASFVGGRIAAAGAGGPEMMGRRSPWLAYTGRDERGELATIAFIDYPDNPRFPTQWFVRQEPYACASAAFMFDEPLSLPPAGRLVLRYRVLFADGELTGEEIDGLAEQFWREE</sequence>
<dbReference type="EMBL" id="CP001826">
    <property type="protein sequence ID" value="ACZ42834.1"/>
    <property type="molecule type" value="Genomic_DNA"/>
</dbReference>
<evidence type="ECO:0000313" key="1">
    <source>
        <dbReference type="EMBL" id="ACZ42834.1"/>
    </source>
</evidence>
<dbReference type="Pfam" id="PF14100">
    <property type="entry name" value="DUF6807"/>
    <property type="match status" value="1"/>
</dbReference>
<dbReference type="AlphaFoldDB" id="D1CGG3"/>
<evidence type="ECO:0000313" key="2">
    <source>
        <dbReference type="Proteomes" id="UP000000323"/>
    </source>
</evidence>